<evidence type="ECO:0000256" key="1">
    <source>
        <dbReference type="SAM" id="Phobius"/>
    </source>
</evidence>
<feature type="transmembrane region" description="Helical" evidence="1">
    <location>
        <begin position="20"/>
        <end position="41"/>
    </location>
</feature>
<proteinExistence type="predicted"/>
<name>A0A6A6RA43_9PEZI</name>
<feature type="transmembrane region" description="Helical" evidence="1">
    <location>
        <begin position="61"/>
        <end position="79"/>
    </location>
</feature>
<evidence type="ECO:0000313" key="3">
    <source>
        <dbReference type="Proteomes" id="UP000799750"/>
    </source>
</evidence>
<accession>A0A6A6RA43</accession>
<keyword evidence="1" id="KW-0472">Membrane</keyword>
<keyword evidence="3" id="KW-1185">Reference proteome</keyword>
<dbReference type="OrthoDB" id="3692311at2759"/>
<sequence length="696" mass="76105">MESWPKKASQLKQRNWVSYLYLLVDLLLVLLPVFFILLGIAVITLHRKPTKGSSFGTKVEFATQLGPTIFPILFAAIIGRSMKMIARYLAEKGAKLSTLELLMASQSVWGTVESQFLMRRLTVVGAHLLILWSLSPLGGQASLRLLGTAGEANNTSHKIRYLTTGPGGTLWGLETGFAGDQVAADVDALYTAALLAPNSIKLGPQDTWGNVKIPSMVSLNESTADADGWISTPISMAAAEDYSSLMGLPVVGRPLNANANFSMESTYLSVQCSKFTQPLYPNPFHTIDLSVDPVQLSRLISGLIQRDLGSDYNPLKGTTFFMDTDLPLYAVGSPNLSEDDDLAQIRAEGFVGFFNSSASASKNASVTARRNLIFGSVFVSKAENSTFSINRANCELTQHHVESAVECVKDQCSVKKIRRSLTDKRPSEYTAFDTYSVASEFVKNLAKGQNRPRGSSPTERFLSNSTAFPFLQTADYTAGYLKDDEVFTDLSKVPIDTFSRRLSLIINTYYQLSVSTTGYFGNLPQNLTLYGPDTLPVNDLDTYLPKNRSATTHSFPDWWAIFPGVMLTFTKGAPFLGATTNATITTHQQIFVCSFAWMSLLLAASTIMLATGAAALLLRRNTIAPEMFGFVASMTYENTHVKIPSGGNVLDAMERARLLKDVKVRVGDVRGEADVGHIAFSAGVKTRTLERGRLYE</sequence>
<gene>
    <name evidence="2" type="ORF">BU16DRAFT_569391</name>
</gene>
<feature type="transmembrane region" description="Helical" evidence="1">
    <location>
        <begin position="595"/>
        <end position="618"/>
    </location>
</feature>
<reference evidence="2" key="1">
    <citation type="journal article" date="2020" name="Stud. Mycol.">
        <title>101 Dothideomycetes genomes: a test case for predicting lifestyles and emergence of pathogens.</title>
        <authorList>
            <person name="Haridas S."/>
            <person name="Albert R."/>
            <person name="Binder M."/>
            <person name="Bloem J."/>
            <person name="Labutti K."/>
            <person name="Salamov A."/>
            <person name="Andreopoulos B."/>
            <person name="Baker S."/>
            <person name="Barry K."/>
            <person name="Bills G."/>
            <person name="Bluhm B."/>
            <person name="Cannon C."/>
            <person name="Castanera R."/>
            <person name="Culley D."/>
            <person name="Daum C."/>
            <person name="Ezra D."/>
            <person name="Gonzalez J."/>
            <person name="Henrissat B."/>
            <person name="Kuo A."/>
            <person name="Liang C."/>
            <person name="Lipzen A."/>
            <person name="Lutzoni F."/>
            <person name="Magnuson J."/>
            <person name="Mondo S."/>
            <person name="Nolan M."/>
            <person name="Ohm R."/>
            <person name="Pangilinan J."/>
            <person name="Park H.-J."/>
            <person name="Ramirez L."/>
            <person name="Alfaro M."/>
            <person name="Sun H."/>
            <person name="Tritt A."/>
            <person name="Yoshinaga Y."/>
            <person name="Zwiers L.-H."/>
            <person name="Turgeon B."/>
            <person name="Goodwin S."/>
            <person name="Spatafora J."/>
            <person name="Crous P."/>
            <person name="Grigoriev I."/>
        </authorList>
    </citation>
    <scope>NUCLEOTIDE SEQUENCE</scope>
    <source>
        <strain evidence="2">CBS 269.34</strain>
    </source>
</reference>
<keyword evidence="1" id="KW-0812">Transmembrane</keyword>
<dbReference type="AlphaFoldDB" id="A0A6A6RA43"/>
<protein>
    <submittedName>
        <fullName evidence="2">Uncharacterized protein</fullName>
    </submittedName>
</protein>
<dbReference type="EMBL" id="MU004182">
    <property type="protein sequence ID" value="KAF2501242.1"/>
    <property type="molecule type" value="Genomic_DNA"/>
</dbReference>
<dbReference type="Proteomes" id="UP000799750">
    <property type="component" value="Unassembled WGS sequence"/>
</dbReference>
<keyword evidence="1" id="KW-1133">Transmembrane helix</keyword>
<organism evidence="2 3">
    <name type="scientific">Lophium mytilinum</name>
    <dbReference type="NCBI Taxonomy" id="390894"/>
    <lineage>
        <taxon>Eukaryota</taxon>
        <taxon>Fungi</taxon>
        <taxon>Dikarya</taxon>
        <taxon>Ascomycota</taxon>
        <taxon>Pezizomycotina</taxon>
        <taxon>Dothideomycetes</taxon>
        <taxon>Pleosporomycetidae</taxon>
        <taxon>Mytilinidiales</taxon>
        <taxon>Mytilinidiaceae</taxon>
        <taxon>Lophium</taxon>
    </lineage>
</organism>
<evidence type="ECO:0000313" key="2">
    <source>
        <dbReference type="EMBL" id="KAF2501242.1"/>
    </source>
</evidence>